<feature type="transmembrane region" description="Helical" evidence="1">
    <location>
        <begin position="31"/>
        <end position="50"/>
    </location>
</feature>
<gene>
    <name evidence="2" type="ORF">IFJ97_02160</name>
</gene>
<comment type="caution">
    <text evidence="2">The sequence shown here is derived from an EMBL/GenBank/DDBJ whole genome shotgun (WGS) entry which is preliminary data.</text>
</comment>
<dbReference type="AlphaFoldDB" id="A0A8J6XWJ2"/>
<proteinExistence type="predicted"/>
<evidence type="ECO:0000313" key="3">
    <source>
        <dbReference type="Proteomes" id="UP000598633"/>
    </source>
</evidence>
<evidence type="ECO:0000256" key="1">
    <source>
        <dbReference type="SAM" id="Phobius"/>
    </source>
</evidence>
<dbReference type="Proteomes" id="UP000598633">
    <property type="component" value="Unassembled WGS sequence"/>
</dbReference>
<reference evidence="2 3" key="1">
    <citation type="submission" date="2020-08" db="EMBL/GenBank/DDBJ databases">
        <title>Acidobacteriota in marine sediments use diverse sulfur dissimilation pathways.</title>
        <authorList>
            <person name="Wasmund K."/>
        </authorList>
    </citation>
    <scope>NUCLEOTIDE SEQUENCE [LARGE SCALE GENOMIC DNA]</scope>
    <source>
        <strain evidence="2">MAG AM3-A</strain>
    </source>
</reference>
<sequence>MVKRYDDDDDWDDFEEFEEEVEPGILTTTRILVALLVVFVVAIVAARLVLWEKPEFSELTPRLFGLWTTTYPEFNDRYVEFEKNRVIFGTGGTGVVKFKVSGMDVVKVGDLDHYTVFYRDLAGTRHSVDVFLDQPGKVLRFTDSADARWTRFDLSK</sequence>
<evidence type="ECO:0000313" key="2">
    <source>
        <dbReference type="EMBL" id="MBD3870147.1"/>
    </source>
</evidence>
<protein>
    <submittedName>
        <fullName evidence="2">Uncharacterized protein</fullName>
    </submittedName>
</protein>
<dbReference type="EMBL" id="JACXWA010000034">
    <property type="protein sequence ID" value="MBD3870147.1"/>
    <property type="molecule type" value="Genomic_DNA"/>
</dbReference>
<accession>A0A8J6XWJ2</accession>
<keyword evidence="1" id="KW-0812">Transmembrane</keyword>
<keyword evidence="1" id="KW-1133">Transmembrane helix</keyword>
<keyword evidence="1" id="KW-0472">Membrane</keyword>
<organism evidence="2 3">
    <name type="scientific">Candidatus Sulfomarinibacter kjeldsenii</name>
    <dbReference type="NCBI Taxonomy" id="2885994"/>
    <lineage>
        <taxon>Bacteria</taxon>
        <taxon>Pseudomonadati</taxon>
        <taxon>Acidobacteriota</taxon>
        <taxon>Thermoanaerobaculia</taxon>
        <taxon>Thermoanaerobaculales</taxon>
        <taxon>Candidatus Sulfomarinibacteraceae</taxon>
        <taxon>Candidatus Sulfomarinibacter</taxon>
    </lineage>
</organism>
<name>A0A8J6XWJ2_9BACT</name>